<evidence type="ECO:0000256" key="2">
    <source>
        <dbReference type="ARBA" id="ARBA00022679"/>
    </source>
</evidence>
<evidence type="ECO:0000313" key="7">
    <source>
        <dbReference type="Proteomes" id="UP000256977"/>
    </source>
</evidence>
<keyword evidence="7" id="KW-1185">Reference proteome</keyword>
<feature type="domain" description="Chalcone/stilbene synthase N-terminal" evidence="4">
    <location>
        <begin position="7"/>
        <end position="214"/>
    </location>
</feature>
<dbReference type="AlphaFoldDB" id="A0A3D9IG22"/>
<dbReference type="InterPro" id="IPR011141">
    <property type="entry name" value="Polyketide_synthase_type-III"/>
</dbReference>
<dbReference type="GO" id="GO:0016747">
    <property type="term" value="F:acyltransferase activity, transferring groups other than amino-acyl groups"/>
    <property type="evidence" value="ECO:0007669"/>
    <property type="project" value="InterPro"/>
</dbReference>
<evidence type="ECO:0000259" key="5">
    <source>
        <dbReference type="Pfam" id="PF02797"/>
    </source>
</evidence>
<reference evidence="6 7" key="1">
    <citation type="submission" date="2018-07" db="EMBL/GenBank/DDBJ databases">
        <title>Genomic Encyclopedia of Type Strains, Phase III (KMG-III): the genomes of soil and plant-associated and newly described type strains.</title>
        <authorList>
            <person name="Whitman W."/>
        </authorList>
    </citation>
    <scope>NUCLEOTIDE SEQUENCE [LARGE SCALE GENOMIC DNA]</scope>
    <source>
        <strain evidence="6 7">CECT 7287</strain>
    </source>
</reference>
<dbReference type="SUPFAM" id="SSF53901">
    <property type="entry name" value="Thiolase-like"/>
    <property type="match status" value="1"/>
</dbReference>
<name>A0A3D9IG22_9BACL</name>
<dbReference type="Pfam" id="PF02797">
    <property type="entry name" value="Chal_sti_synt_C"/>
    <property type="match status" value="1"/>
</dbReference>
<dbReference type="EMBL" id="QRDZ01000029">
    <property type="protein sequence ID" value="RED60597.1"/>
    <property type="molecule type" value="Genomic_DNA"/>
</dbReference>
<comment type="caution">
    <text evidence="6">The sequence shown here is derived from an EMBL/GenBank/DDBJ whole genome shotgun (WGS) entry which is preliminary data.</text>
</comment>
<protein>
    <submittedName>
        <fullName evidence="6">Putative naringenin-chalcone synthase</fullName>
    </submittedName>
</protein>
<dbReference type="GO" id="GO:0030639">
    <property type="term" value="P:polyketide biosynthetic process"/>
    <property type="evidence" value="ECO:0007669"/>
    <property type="project" value="TreeGrafter"/>
</dbReference>
<dbReference type="Pfam" id="PF00195">
    <property type="entry name" value="Chal_sti_synt_N"/>
    <property type="match status" value="1"/>
</dbReference>
<feature type="active site" description="Acyl-thioester intermediate" evidence="3">
    <location>
        <position position="154"/>
    </location>
</feature>
<dbReference type="Proteomes" id="UP000256977">
    <property type="component" value="Unassembled WGS sequence"/>
</dbReference>
<dbReference type="InterPro" id="IPR001099">
    <property type="entry name" value="Chalcone/stilbene_synt_N"/>
</dbReference>
<dbReference type="InterPro" id="IPR012328">
    <property type="entry name" value="Chalcone/stilbene_synt_C"/>
</dbReference>
<dbReference type="CDD" id="cd00831">
    <property type="entry name" value="CHS_like"/>
    <property type="match status" value="1"/>
</dbReference>
<proteinExistence type="inferred from homology"/>
<accession>A0A3D9IG22</accession>
<keyword evidence="2" id="KW-0808">Transferase</keyword>
<dbReference type="PANTHER" id="PTHR11877:SF46">
    <property type="entry name" value="TYPE III POLYKETIDE SYNTHASE A"/>
    <property type="match status" value="1"/>
</dbReference>
<gene>
    <name evidence="6" type="ORF">DFP98_12910</name>
</gene>
<feature type="domain" description="Chalcone/stilbene synthase C-terminal" evidence="5">
    <location>
        <begin position="225"/>
        <end position="359"/>
    </location>
</feature>
<dbReference type="RefSeq" id="WP_116064044.1">
    <property type="nucleotide sequence ID" value="NZ_QRDZ01000029.1"/>
</dbReference>
<evidence type="ECO:0000259" key="4">
    <source>
        <dbReference type="Pfam" id="PF00195"/>
    </source>
</evidence>
<dbReference type="InterPro" id="IPR016039">
    <property type="entry name" value="Thiolase-like"/>
</dbReference>
<comment type="similarity">
    <text evidence="1">Belongs to the thiolase-like superfamily. Chalcone/stilbene synthases family.</text>
</comment>
<sequence length="366" mass="39904">MEYIAIRGIGTAVPSYRLEQEDASRRLKEALRDRPTDARWVQRIFASCGVESRYTCEPELLKPADSCRYIPASAEVRIPTTAERMGLYHEASVPLAEEAARKALADSGIHPGDITHLIAASCTGMFLPGLDTELSGRLDLRADVNRTPLTFLGCAAGLTALRLALETVRADREAQVLVVMTELCSLHIQPSFDREELFTSALFGDGASACVVAAPVPGQRGILAIHEAQAATIPRSAELMQWTIGNYGFRLRLSPEIPALIAEQVPEAVRTFGAGEKIPELWAIHPGGRGIIDAVASAFRLTDGQVEASRSVLREYGNMSSATILFVLDRLRERQRQANEQAKQGIALAFGPGMVAEMLRFTYQPC</sequence>
<evidence type="ECO:0000256" key="1">
    <source>
        <dbReference type="ARBA" id="ARBA00005531"/>
    </source>
</evidence>
<dbReference type="OrthoDB" id="9786288at2"/>
<dbReference type="PANTHER" id="PTHR11877">
    <property type="entry name" value="HYDROXYMETHYLGLUTARYL-COA SYNTHASE"/>
    <property type="match status" value="1"/>
</dbReference>
<evidence type="ECO:0000256" key="3">
    <source>
        <dbReference type="PIRSR" id="PIRSR000451-1"/>
    </source>
</evidence>
<dbReference type="Gene3D" id="3.40.47.10">
    <property type="match status" value="2"/>
</dbReference>
<evidence type="ECO:0000313" key="6">
    <source>
        <dbReference type="EMBL" id="RED60597.1"/>
    </source>
</evidence>
<organism evidence="6 7">
    <name type="scientific">Cohnella phaseoli</name>
    <dbReference type="NCBI Taxonomy" id="456490"/>
    <lineage>
        <taxon>Bacteria</taxon>
        <taxon>Bacillati</taxon>
        <taxon>Bacillota</taxon>
        <taxon>Bacilli</taxon>
        <taxon>Bacillales</taxon>
        <taxon>Paenibacillaceae</taxon>
        <taxon>Cohnella</taxon>
    </lineage>
</organism>
<dbReference type="PIRSF" id="PIRSF000451">
    <property type="entry name" value="PKS_III"/>
    <property type="match status" value="1"/>
</dbReference>